<accession>A0A382WBK5</accession>
<name>A0A382WBK5_9ZZZZ</name>
<dbReference type="EMBL" id="UINC01158569">
    <property type="protein sequence ID" value="SVD56183.1"/>
    <property type="molecule type" value="Genomic_DNA"/>
</dbReference>
<feature type="non-terminal residue" evidence="2">
    <location>
        <position position="1"/>
    </location>
</feature>
<evidence type="ECO:0000313" key="2">
    <source>
        <dbReference type="EMBL" id="SVD56183.1"/>
    </source>
</evidence>
<organism evidence="2">
    <name type="scientific">marine metagenome</name>
    <dbReference type="NCBI Taxonomy" id="408172"/>
    <lineage>
        <taxon>unclassified sequences</taxon>
        <taxon>metagenomes</taxon>
        <taxon>ecological metagenomes</taxon>
    </lineage>
</organism>
<gene>
    <name evidence="2" type="ORF">METZ01_LOCUS409037</name>
</gene>
<reference evidence="2" key="1">
    <citation type="submission" date="2018-05" db="EMBL/GenBank/DDBJ databases">
        <authorList>
            <person name="Lanie J.A."/>
            <person name="Ng W.-L."/>
            <person name="Kazmierczak K.M."/>
            <person name="Andrzejewski T.M."/>
            <person name="Davidsen T.M."/>
            <person name="Wayne K.J."/>
            <person name="Tettelin H."/>
            <person name="Glass J.I."/>
            <person name="Rusch D."/>
            <person name="Podicherti R."/>
            <person name="Tsui H.-C.T."/>
            <person name="Winkler M.E."/>
        </authorList>
    </citation>
    <scope>NUCLEOTIDE SEQUENCE</scope>
</reference>
<protein>
    <submittedName>
        <fullName evidence="2">Uncharacterized protein</fullName>
    </submittedName>
</protein>
<evidence type="ECO:0000256" key="1">
    <source>
        <dbReference type="SAM" id="MobiDB-lite"/>
    </source>
</evidence>
<dbReference type="AlphaFoldDB" id="A0A382WBK5"/>
<feature type="region of interest" description="Disordered" evidence="1">
    <location>
        <begin position="28"/>
        <end position="56"/>
    </location>
</feature>
<sequence>VGVGGPCAFDGCKRKHMYNSLVCYKHKGQKPPLPPSVKETEPTPSKDLWWTEDDET</sequence>
<feature type="non-terminal residue" evidence="2">
    <location>
        <position position="56"/>
    </location>
</feature>
<proteinExistence type="predicted"/>